<proteinExistence type="predicted"/>
<sequence>MPDDSPTNRTTNAAAPAAGGAGSGELPPDRATNTGGRPAQDPANTGGRVVPDPVSADRPATHDPSEASGRLTGGSERDLTKIGLRETTAAGDKAGFRLAAFGALLIVVLFAGYGLGRLNNSTVSASAPTSTATNGTGTGTGTGTGSGAAMPGMAMDESQPHTHSTDGTVAQSSTTTTAGAAVGGLSLSSGGLTLVPTTSSFTAGKPQRLAFRIAGPGGAPVTTYAVVHDKLLHLIVIRRDLSGFRHLHPTMAADGTWGIDLTLAQPGIYRMIADFTAVVGGTPIATTLGTDLTVAGNYAPVALPAPVKAVAADGFAVGYEGMPSTKSTQPLLLSVAGPDHQAAVLEPYLGAYGHLVVLRAGDLAYVHVHPEAQLVDGKVKFWLAVPSSGTYRMFFDFQVAGQVHTAAWTVEVS</sequence>
<keyword evidence="4" id="KW-1185">Reference proteome</keyword>
<evidence type="ECO:0000256" key="2">
    <source>
        <dbReference type="SAM" id="Phobius"/>
    </source>
</evidence>
<feature type="region of interest" description="Disordered" evidence="1">
    <location>
        <begin position="122"/>
        <end position="175"/>
    </location>
</feature>
<dbReference type="Proteomes" id="UP000623608">
    <property type="component" value="Unassembled WGS sequence"/>
</dbReference>
<feature type="compositionally biased region" description="Polar residues" evidence="1">
    <location>
        <begin position="1"/>
        <end position="12"/>
    </location>
</feature>
<reference evidence="3" key="1">
    <citation type="submission" date="2021-01" db="EMBL/GenBank/DDBJ databases">
        <title>Whole genome shotgun sequence of Actinoplanes tereljensis NBRC 105297.</title>
        <authorList>
            <person name="Komaki H."/>
            <person name="Tamura T."/>
        </authorList>
    </citation>
    <scope>NUCLEOTIDE SEQUENCE</scope>
    <source>
        <strain evidence="3">NBRC 105297</strain>
    </source>
</reference>
<gene>
    <name evidence="3" type="ORF">Ate02nite_22630</name>
</gene>
<feature type="compositionally biased region" description="Low complexity" evidence="1">
    <location>
        <begin position="122"/>
        <end position="135"/>
    </location>
</feature>
<name>A0A919TQU5_9ACTN</name>
<dbReference type="EMBL" id="BOMY01000013">
    <property type="protein sequence ID" value="GIF19533.1"/>
    <property type="molecule type" value="Genomic_DNA"/>
</dbReference>
<evidence type="ECO:0000313" key="3">
    <source>
        <dbReference type="EMBL" id="GIF19533.1"/>
    </source>
</evidence>
<dbReference type="RefSeq" id="WP_239147289.1">
    <property type="nucleotide sequence ID" value="NZ_BOMY01000013.1"/>
</dbReference>
<feature type="transmembrane region" description="Helical" evidence="2">
    <location>
        <begin position="94"/>
        <end position="115"/>
    </location>
</feature>
<keyword evidence="2" id="KW-1133">Transmembrane helix</keyword>
<comment type="caution">
    <text evidence="3">The sequence shown here is derived from an EMBL/GenBank/DDBJ whole genome shotgun (WGS) entry which is preliminary data.</text>
</comment>
<feature type="compositionally biased region" description="Gly residues" evidence="1">
    <location>
        <begin position="136"/>
        <end position="146"/>
    </location>
</feature>
<feature type="region of interest" description="Disordered" evidence="1">
    <location>
        <begin position="1"/>
        <end position="80"/>
    </location>
</feature>
<evidence type="ECO:0000313" key="4">
    <source>
        <dbReference type="Proteomes" id="UP000623608"/>
    </source>
</evidence>
<evidence type="ECO:0008006" key="5">
    <source>
        <dbReference type="Google" id="ProtNLM"/>
    </source>
</evidence>
<keyword evidence="2" id="KW-0472">Membrane</keyword>
<accession>A0A919TQU5</accession>
<keyword evidence="2" id="KW-0812">Transmembrane</keyword>
<protein>
    <recommendedName>
        <fullName evidence="5">Secreted protein</fullName>
    </recommendedName>
</protein>
<organism evidence="3 4">
    <name type="scientific">Paractinoplanes tereljensis</name>
    <dbReference type="NCBI Taxonomy" id="571912"/>
    <lineage>
        <taxon>Bacteria</taxon>
        <taxon>Bacillati</taxon>
        <taxon>Actinomycetota</taxon>
        <taxon>Actinomycetes</taxon>
        <taxon>Micromonosporales</taxon>
        <taxon>Micromonosporaceae</taxon>
        <taxon>Paractinoplanes</taxon>
    </lineage>
</organism>
<dbReference type="AlphaFoldDB" id="A0A919TQU5"/>
<evidence type="ECO:0000256" key="1">
    <source>
        <dbReference type="SAM" id="MobiDB-lite"/>
    </source>
</evidence>